<dbReference type="InterPro" id="IPR045078">
    <property type="entry name" value="TST/MPST-like"/>
</dbReference>
<dbReference type="PROSITE" id="PS00380">
    <property type="entry name" value="RHODANESE_1"/>
    <property type="match status" value="1"/>
</dbReference>
<dbReference type="GO" id="GO:0004792">
    <property type="term" value="F:thiosulfate-cyanide sulfurtransferase activity"/>
    <property type="evidence" value="ECO:0007669"/>
    <property type="project" value="InterPro"/>
</dbReference>
<reference evidence="5 6" key="1">
    <citation type="submission" date="2019-01" db="EMBL/GenBank/DDBJ databases">
        <authorList>
            <person name="Chen W.-M."/>
        </authorList>
    </citation>
    <scope>NUCLEOTIDE SEQUENCE [LARGE SCALE GENOMIC DNA]</scope>
    <source>
        <strain evidence="5 6">CCP-7</strain>
    </source>
</reference>
<dbReference type="InterPro" id="IPR001307">
    <property type="entry name" value="Thiosulphate_STrfase_CS"/>
</dbReference>
<dbReference type="SUPFAM" id="SSF52821">
    <property type="entry name" value="Rhodanese/Cell cycle control phosphatase"/>
    <property type="match status" value="2"/>
</dbReference>
<dbReference type="CDD" id="cd01448">
    <property type="entry name" value="TST_Repeat_1"/>
    <property type="match status" value="1"/>
</dbReference>
<proteinExistence type="predicted"/>
<dbReference type="OrthoDB" id="9781034at2"/>
<evidence type="ECO:0000313" key="6">
    <source>
        <dbReference type="Proteomes" id="UP000282971"/>
    </source>
</evidence>
<keyword evidence="6" id="KW-1185">Reference proteome</keyword>
<evidence type="ECO:0000256" key="1">
    <source>
        <dbReference type="ARBA" id="ARBA00022679"/>
    </source>
</evidence>
<dbReference type="AlphaFoldDB" id="A0A437M5K3"/>
<evidence type="ECO:0000259" key="4">
    <source>
        <dbReference type="PROSITE" id="PS50206"/>
    </source>
</evidence>
<keyword evidence="1 3" id="KW-0808">Transferase</keyword>
<dbReference type="Gene3D" id="3.40.250.10">
    <property type="entry name" value="Rhodanese-like domain"/>
    <property type="match status" value="2"/>
</dbReference>
<sequence length="274" mass="28870">MSFTKLIEADAITPDMLIVDCSFDLGDPGAGRRAFAQGHIPGAHYLHLDADLSGPPSGTNGRHPLPDPEVFAATMRGIGLHNGQQVMAYDAQGGPYAARLWWLLRWAGHDKVAVLNGGLQAWTGPLESGTGDAAPGDFVAKGPALATVDADTVLANIAAPKFLVVDARTPERWRGEANPLDPVAGHIPGSANRFFKDNLLPDGRFKPAEQLAAEWGAVLGDAAPADSVMQCGSGVTACHNLLAMEVADLGGARLYPGSWSEWIADPERPVAREI</sequence>
<evidence type="ECO:0000313" key="5">
    <source>
        <dbReference type="EMBL" id="RVT92754.1"/>
    </source>
</evidence>
<comment type="caution">
    <text evidence="5">The sequence shown here is derived from an EMBL/GenBank/DDBJ whole genome shotgun (WGS) entry which is preliminary data.</text>
</comment>
<dbReference type="InterPro" id="IPR036873">
    <property type="entry name" value="Rhodanese-like_dom_sf"/>
</dbReference>
<dbReference type="CDD" id="cd01449">
    <property type="entry name" value="TST_Repeat_2"/>
    <property type="match status" value="1"/>
</dbReference>
<dbReference type="PROSITE" id="PS50206">
    <property type="entry name" value="RHODANESE_3"/>
    <property type="match status" value="2"/>
</dbReference>
<feature type="domain" description="Rhodanese" evidence="4">
    <location>
        <begin position="12"/>
        <end position="128"/>
    </location>
</feature>
<dbReference type="SMART" id="SM00450">
    <property type="entry name" value="RHOD"/>
    <property type="match status" value="2"/>
</dbReference>
<organism evidence="5 6">
    <name type="scientific">Sphingomonas crocodyli</name>
    <dbReference type="NCBI Taxonomy" id="1979270"/>
    <lineage>
        <taxon>Bacteria</taxon>
        <taxon>Pseudomonadati</taxon>
        <taxon>Pseudomonadota</taxon>
        <taxon>Alphaproteobacteria</taxon>
        <taxon>Sphingomonadales</taxon>
        <taxon>Sphingomonadaceae</taxon>
        <taxon>Sphingomonas</taxon>
    </lineage>
</organism>
<dbReference type="Pfam" id="PF00581">
    <property type="entry name" value="Rhodanese"/>
    <property type="match status" value="2"/>
</dbReference>
<dbReference type="InterPro" id="IPR001763">
    <property type="entry name" value="Rhodanese-like_dom"/>
</dbReference>
<dbReference type="RefSeq" id="WP_127740674.1">
    <property type="nucleotide sequence ID" value="NZ_SACN01000001.1"/>
</dbReference>
<protein>
    <recommendedName>
        <fullName evidence="3">Sulfurtransferase</fullName>
    </recommendedName>
</protein>
<dbReference type="EMBL" id="SACN01000001">
    <property type="protein sequence ID" value="RVT92754.1"/>
    <property type="molecule type" value="Genomic_DNA"/>
</dbReference>
<evidence type="ECO:0000256" key="2">
    <source>
        <dbReference type="ARBA" id="ARBA00022737"/>
    </source>
</evidence>
<gene>
    <name evidence="5" type="ORF">EOD43_02195</name>
</gene>
<name>A0A437M5K3_9SPHN</name>
<keyword evidence="2" id="KW-0677">Repeat</keyword>
<dbReference type="PANTHER" id="PTHR11364:SF27">
    <property type="entry name" value="SULFURTRANSFERASE"/>
    <property type="match status" value="1"/>
</dbReference>
<dbReference type="PANTHER" id="PTHR11364">
    <property type="entry name" value="THIOSULFATE SULFERTANSFERASE"/>
    <property type="match status" value="1"/>
</dbReference>
<dbReference type="PROSITE" id="PS00683">
    <property type="entry name" value="RHODANESE_2"/>
    <property type="match status" value="1"/>
</dbReference>
<dbReference type="Proteomes" id="UP000282971">
    <property type="component" value="Unassembled WGS sequence"/>
</dbReference>
<accession>A0A437M5K3</accession>
<evidence type="ECO:0000256" key="3">
    <source>
        <dbReference type="RuleBase" id="RU000507"/>
    </source>
</evidence>
<feature type="domain" description="Rhodanese" evidence="4">
    <location>
        <begin position="158"/>
        <end position="271"/>
    </location>
</feature>